<evidence type="ECO:0000256" key="1">
    <source>
        <dbReference type="SAM" id="MobiDB-lite"/>
    </source>
</evidence>
<dbReference type="GO" id="GO:0070192">
    <property type="term" value="P:chromosome organization involved in meiotic cell cycle"/>
    <property type="evidence" value="ECO:0007669"/>
    <property type="project" value="TreeGrafter"/>
</dbReference>
<accession>A0A2H6KIW9</accession>
<name>A0A2H6KIW9_9APIC</name>
<dbReference type="GO" id="GO:0003691">
    <property type="term" value="F:double-stranded telomeric DNA binding"/>
    <property type="evidence" value="ECO:0007669"/>
    <property type="project" value="TreeGrafter"/>
</dbReference>
<dbReference type="EMBL" id="BDSA01000008">
    <property type="protein sequence ID" value="GBE62921.1"/>
    <property type="molecule type" value="Genomic_DNA"/>
</dbReference>
<proteinExistence type="predicted"/>
<dbReference type="GO" id="GO:0007004">
    <property type="term" value="P:telomere maintenance via telomerase"/>
    <property type="evidence" value="ECO:0007669"/>
    <property type="project" value="TreeGrafter"/>
</dbReference>
<dbReference type="VEuPathDB" id="PiroplasmaDB:BOVATA_044140"/>
<protein>
    <submittedName>
        <fullName evidence="3">Uncharacterized protein</fullName>
    </submittedName>
</protein>
<dbReference type="PANTHER" id="PTHR18867:SF12">
    <property type="entry name" value="DNA REPAIR PROTEIN RAD50"/>
    <property type="match status" value="1"/>
</dbReference>
<dbReference type="Proteomes" id="UP000236319">
    <property type="component" value="Unassembled WGS sequence"/>
</dbReference>
<sequence>MDEQRASSLEEEVHHGIDVIVKLTQFSGSEKSIETLINKEIERLEKQHKDCENCQKSHPSSDCPQHKKLEELRKKLETLQQNNKNSPRDLLNNLCTGLEKFLGYENGNYTGEGIVYSDLDRLCDGVMAFLHGVLNEVHKNNNLSPYKETLKDAVTLLESKRYEGKTGLHTVIDDVKRGIERWLGDVNEKSEAVKKPLNDLNEHVKELNDVIDIMKNGREYDDSAKMFLMSWMGSVKELPSFPNESSNNIEILDQNLRTQLLPHVTLIKDRVDTFVDSTKQDHEGLVKVCGKVDEEMKKITDYAEEKINEATGEVDSMTRFLSGDILMLRDIITRVTKGVAEAIKELEKWETDQSNSNLHKALNKCDAVVKALKYEDGETFKTPFDSIEQARSTVQSVHGKLSGIDGRFSQWITQAGNNLTNALKNVQGILAQVQESNRTKITSAVENLRNKTRDHFLNSKKEELKGIGLSASEKLGRVDDAVASLLADSVSSAQEQYNAWVESGTSNGLTTAAAKDLQLWSHSAQQCLNVAQAVTGGITQFQRMHRLFFQSSQLSSSIVKLQKLQKLDLKILQQTVQSLQRQGLSATLPTKDFIKSHHTLTSYVSSIREVMNASSEVLSSEIKSCERNITTLEVSSDTGSLYRIINPLNDALQKSSQFIQQLQTLNVYFSQHRNGVDINNISAELSGLMHRVQQLQTTFGQHKEHFESFARTASDEFGNFFRTVKSAAEKPNGLQKYLKDELQDIYFKQPSSSEAQDSENNKSIQNIYKCLHDEQIKLTGKAEKINSGVEGIQAQLTKISNMVEKKTESDDGVKDYLNELKNEIQKLKSKLTELKADELASMIDDVSVSFSNAKSRIVQYIQYIANHFKSLATTAATSIKRQALSQFAQSKARALEQLKALVTEQKTKIEEIIQKDSDSGLKGLMKWMNGGMHQDPASKQITPGSKFEEFISAATKLNQTPQQGKEYHEKFCDLSTKFKDYVAVILQYIEHQVKTPIPGKLERNPTDQSERVKDIKSILDNLLAYLKSSDKICHFDHVSTSYLDALNASGMEKFTEQLGHAYVNKYSGCKPVKNWDDVKSSDKLSTEGRNCAKVCLTILEIFSHDLNELKHQCETNWKNRKICLKNGNGSINDLGLCLKRFGYGVPSREDVQDDELRCSKYMNGNEIFAKLTIPTITERDEYNVISTLKHICDNLLIYYRVCHYSTLQSKTYPSSVYQMLLWLAGLPYNPVYDDLSLNGFGSLLDKPEEQDTDTGDESLSVDVDNGDTDESRITLKDENEESLDAYKEKITVPKLYEALAEACSHAHSVLTSILGHGHAGGIYAVDFNTNEDKFSYPSDMNSLICMLFEIVKRLHDQLYFLYRQCMHDSKLSGWSDCWYGHDIGGTAWKCNTLQCPNQSGDQIANQTHKQTCNQKCNQSVSCGVKSPLQSFLEDGLQGFLPHSLKSERGKLECSVKPHFNLPCKTPMGFSDISHMASHRQTGRHIREALFDVCSGEWSAFSRLCSLLNCLLPSAPKTLDDMFGFYFNLVNGWNKTAKQAFDNAINEANFNRTNARLDISAILKSNDHGSGDNMPHLKGDLHSLVDCKYNGESHPAYPCGPYVQPLCYYRCGIFAAKNNDKYVSWIVYLTESFLELLEKLYEECCKNCDSATSKCKISKCKDDCKAKDAKMSVASTHNGSCNSIVHCNLMRPTMYRCGFVFQSIYKLSGTKSVETKRTCKDFCNALKKVINKEEKLQHVLAHFVYRTIPEYLLKIRFPFMSLLLTLWSLSLLYLLHITVVRLDVLRIRSHLRSPSSHRIAAQSLLAAARVKALANVKYFSP</sequence>
<dbReference type="GO" id="GO:0000722">
    <property type="term" value="P:telomere maintenance via recombination"/>
    <property type="evidence" value="ECO:0007669"/>
    <property type="project" value="TreeGrafter"/>
</dbReference>
<dbReference type="GO" id="GO:0043047">
    <property type="term" value="F:single-stranded telomeric DNA binding"/>
    <property type="evidence" value="ECO:0007669"/>
    <property type="project" value="TreeGrafter"/>
</dbReference>
<feature type="region of interest" description="Disordered" evidence="1">
    <location>
        <begin position="1246"/>
        <end position="1270"/>
    </location>
</feature>
<keyword evidence="2" id="KW-0472">Membrane</keyword>
<comment type="caution">
    <text evidence="3">The sequence shown here is derived from an EMBL/GenBank/DDBJ whole genome shotgun (WGS) entry which is preliminary data.</text>
</comment>
<keyword evidence="4" id="KW-1185">Reference proteome</keyword>
<evidence type="ECO:0000313" key="3">
    <source>
        <dbReference type="EMBL" id="GBE62921.1"/>
    </source>
</evidence>
<dbReference type="GeneID" id="39876691"/>
<dbReference type="OrthoDB" id="366920at2759"/>
<reference evidence="3 4" key="1">
    <citation type="journal article" date="2017" name="BMC Genomics">
        <title>Whole-genome assembly of Babesia ovata and comparative genomics between closely related pathogens.</title>
        <authorList>
            <person name="Yamagishi J."/>
            <person name="Asada M."/>
            <person name="Hakimi H."/>
            <person name="Tanaka T.Q."/>
            <person name="Sugimoto C."/>
            <person name="Kawazu S."/>
        </authorList>
    </citation>
    <scope>NUCLEOTIDE SEQUENCE [LARGE SCALE GENOMIC DNA]</scope>
    <source>
        <strain evidence="3 4">Miyake</strain>
    </source>
</reference>
<evidence type="ECO:0000313" key="4">
    <source>
        <dbReference type="Proteomes" id="UP000236319"/>
    </source>
</evidence>
<dbReference type="GO" id="GO:0051880">
    <property type="term" value="F:G-quadruplex DNA binding"/>
    <property type="evidence" value="ECO:0007669"/>
    <property type="project" value="TreeGrafter"/>
</dbReference>
<keyword evidence="2" id="KW-0812">Transmembrane</keyword>
<feature type="transmembrane region" description="Helical" evidence="2">
    <location>
        <begin position="1758"/>
        <end position="1781"/>
    </location>
</feature>
<dbReference type="GO" id="GO:0000794">
    <property type="term" value="C:condensed nuclear chromosome"/>
    <property type="evidence" value="ECO:0007669"/>
    <property type="project" value="TreeGrafter"/>
</dbReference>
<dbReference type="GO" id="GO:0006302">
    <property type="term" value="P:double-strand break repair"/>
    <property type="evidence" value="ECO:0007669"/>
    <property type="project" value="TreeGrafter"/>
</dbReference>
<gene>
    <name evidence="3" type="ORF">BOVATA_044140</name>
</gene>
<dbReference type="GO" id="GO:0030870">
    <property type="term" value="C:Mre11 complex"/>
    <property type="evidence" value="ECO:0007669"/>
    <property type="project" value="TreeGrafter"/>
</dbReference>
<dbReference type="RefSeq" id="XP_028869164.1">
    <property type="nucleotide sequence ID" value="XM_029013331.1"/>
</dbReference>
<evidence type="ECO:0000256" key="2">
    <source>
        <dbReference type="SAM" id="Phobius"/>
    </source>
</evidence>
<keyword evidence="2" id="KW-1133">Transmembrane helix</keyword>
<organism evidence="3 4">
    <name type="scientific">Babesia ovata</name>
    <dbReference type="NCBI Taxonomy" id="189622"/>
    <lineage>
        <taxon>Eukaryota</taxon>
        <taxon>Sar</taxon>
        <taxon>Alveolata</taxon>
        <taxon>Apicomplexa</taxon>
        <taxon>Aconoidasida</taxon>
        <taxon>Piroplasmida</taxon>
        <taxon>Babesiidae</taxon>
        <taxon>Babesia</taxon>
    </lineage>
</organism>
<dbReference type="PANTHER" id="PTHR18867">
    <property type="entry name" value="RAD50"/>
    <property type="match status" value="1"/>
</dbReference>